<dbReference type="EC" id="5.6.2.2" evidence="10"/>
<keyword evidence="5 10" id="KW-0067">ATP-binding</keyword>
<name>A0AA91TJJ6_9BACT</name>
<dbReference type="Pfam" id="PF00204">
    <property type="entry name" value="DNA_gyraseB"/>
    <property type="match status" value="1"/>
</dbReference>
<accession>A0AA91TJJ6</accession>
<keyword evidence="7 10" id="KW-0799">Topoisomerase</keyword>
<dbReference type="GO" id="GO:0005694">
    <property type="term" value="C:chromosome"/>
    <property type="evidence" value="ECO:0007669"/>
    <property type="project" value="InterPro"/>
</dbReference>
<keyword evidence="10" id="KW-0963">Cytoplasm</keyword>
<comment type="catalytic activity">
    <reaction evidence="1 10">
        <text>ATP-dependent breakage, passage and rejoining of double-stranded DNA.</text>
        <dbReference type="EC" id="5.6.2.2"/>
    </reaction>
</comment>
<dbReference type="GO" id="GO:0006265">
    <property type="term" value="P:DNA topological change"/>
    <property type="evidence" value="ECO:0007669"/>
    <property type="project" value="UniProtKB-UniRule"/>
</dbReference>
<dbReference type="AlphaFoldDB" id="A0AA91TJJ6"/>
<dbReference type="InterPro" id="IPR013760">
    <property type="entry name" value="Topo_IIA-like_dom_sf"/>
</dbReference>
<dbReference type="PROSITE" id="PS00177">
    <property type="entry name" value="TOPOISOMERASE_II"/>
    <property type="match status" value="1"/>
</dbReference>
<feature type="binding site" evidence="10">
    <location>
        <position position="518"/>
    </location>
    <ligand>
        <name>Mg(2+)</name>
        <dbReference type="ChEBI" id="CHEBI:18420"/>
        <label>2</label>
    </ligand>
</feature>
<feature type="site" description="Interaction with DNA" evidence="10">
    <location>
        <position position="462"/>
    </location>
</feature>
<dbReference type="GO" id="GO:0005737">
    <property type="term" value="C:cytoplasm"/>
    <property type="evidence" value="ECO:0007669"/>
    <property type="project" value="UniProtKB-SubCell"/>
</dbReference>
<dbReference type="FunFam" id="3.30.565.10:FF:000002">
    <property type="entry name" value="DNA gyrase subunit B"/>
    <property type="match status" value="1"/>
</dbReference>
<feature type="binding site" evidence="10">
    <location>
        <position position="437"/>
    </location>
    <ligand>
        <name>Mg(2+)</name>
        <dbReference type="ChEBI" id="CHEBI:18420"/>
        <label>1</label>
        <note>catalytic</note>
    </ligand>
</feature>
<feature type="site" description="Interaction with DNA" evidence="10">
    <location>
        <position position="465"/>
    </location>
</feature>
<keyword evidence="4 10" id="KW-0547">Nucleotide-binding</keyword>
<sequence length="656" mass="73830">MAENQNTANNYSASNIQVLEGLEAVRKRPAMYIGDISEKGLHHLVNETVDNSIDEAMAGYCTDIEVTINEDNSITVEDNGRGIPVDMHEKLHKSALEVVMTVLHAGGKFDKGSYKVSGGLHGVGVSCVNALSTHMLSQVFRGGKIYQQEYEKGKPLYPVKVVGETNKRGTRQQFWPDPTIFTHTVYKWDIIANRMRELAFLNAGIKITLRDLRPDEDGKTKEQVFHAKDGLKEFVRYVDRHRTHLFDDVIYLKTEKQGIPIEIAVMYNTDYSENIHSYVNNINTIEGGTHLTGFRMALTRTLKAYAEADPAISKQIEKAKVEIAPEDFREGLTAVISIKVAEPQFEGQTKTKLGNSEVQGAVQQAVNEALSDYLEEHPDEAKRICEKVVLAATARIAARKARESVQRKNFMTGGGLPGKLADCSMKDPKECEIFLVEGDSAGGSAKQGRDRFRQAILPLRGKILNVEKVQWHKVFEAESVMNIIQSIGVRFGVDGEDSKEANTDKLRYDKIIIMTDADVDGSHIDTLIMTLFYRFMPKVIEEGHLYIATPPLYKCTYRSKVSEYCYTEQQRQAFIDKYGDGTEDKNIHTQRYKGLGEMNPEQLWETTMDPATRLLKQVTIENAAQADEIFSMLMGDDVEPRREFIEQNATYANIDA</sequence>
<evidence type="ECO:0000256" key="4">
    <source>
        <dbReference type="ARBA" id="ARBA00022741"/>
    </source>
</evidence>
<dbReference type="InterPro" id="IPR036890">
    <property type="entry name" value="HATPase_C_sf"/>
</dbReference>
<organism evidence="13 14">
    <name type="scientific">Segatella copri</name>
    <dbReference type="NCBI Taxonomy" id="165179"/>
    <lineage>
        <taxon>Bacteria</taxon>
        <taxon>Pseudomonadati</taxon>
        <taxon>Bacteroidota</taxon>
        <taxon>Bacteroidia</taxon>
        <taxon>Bacteroidales</taxon>
        <taxon>Prevotellaceae</taxon>
        <taxon>Segatella</taxon>
    </lineage>
</organism>
<evidence type="ECO:0000313" key="15">
    <source>
        <dbReference type="Proteomes" id="UP000442105"/>
    </source>
</evidence>
<feature type="domain" description="Toprim" evidence="11">
    <location>
        <begin position="431"/>
        <end position="551"/>
    </location>
</feature>
<dbReference type="EMBL" id="VZCW01000384">
    <property type="protein sequence ID" value="MQN14137.1"/>
    <property type="molecule type" value="Genomic_DNA"/>
</dbReference>
<evidence type="ECO:0000256" key="5">
    <source>
        <dbReference type="ARBA" id="ARBA00022840"/>
    </source>
</evidence>
<proteinExistence type="inferred from homology"/>
<dbReference type="EMBL" id="NMPZ01000012">
    <property type="protein sequence ID" value="OXL43849.1"/>
    <property type="molecule type" value="Genomic_DNA"/>
</dbReference>
<evidence type="ECO:0000259" key="11">
    <source>
        <dbReference type="PROSITE" id="PS50880"/>
    </source>
</evidence>
<gene>
    <name evidence="10 13" type="primary">gyrB</name>
    <name evidence="13" type="ORF">CFT61_08945</name>
    <name evidence="12" type="ORF">F7D95_15360</name>
</gene>
<dbReference type="Pfam" id="PF01751">
    <property type="entry name" value="Toprim"/>
    <property type="match status" value="1"/>
</dbReference>
<dbReference type="GO" id="GO:0003677">
    <property type="term" value="F:DNA binding"/>
    <property type="evidence" value="ECO:0007669"/>
    <property type="project" value="UniProtKB-KW"/>
</dbReference>
<comment type="function">
    <text evidence="10">A type II topoisomerase that negatively supercoils closed circular double-stranded (ds) DNA in an ATP-dependent manner to modulate DNA topology and maintain chromosomes in an underwound state. Negative supercoiling favors strand separation, and DNA replication, transcription, recombination and repair, all of which involve strand separation. Also able to catalyze the interconversion of other topological isomers of dsDNA rings, including catenanes and knotted rings. Type II topoisomerases break and join 2 DNA strands simultaneously in an ATP-dependent manner.</text>
</comment>
<evidence type="ECO:0000313" key="13">
    <source>
        <dbReference type="EMBL" id="OXL43849.1"/>
    </source>
</evidence>
<keyword evidence="6 10" id="KW-0460">Magnesium</keyword>
<dbReference type="PANTHER" id="PTHR45866">
    <property type="entry name" value="DNA GYRASE/TOPOISOMERASE SUBUNIT B"/>
    <property type="match status" value="1"/>
</dbReference>
<dbReference type="InterPro" id="IPR003594">
    <property type="entry name" value="HATPase_dom"/>
</dbReference>
<dbReference type="GO" id="GO:0046872">
    <property type="term" value="F:metal ion binding"/>
    <property type="evidence" value="ECO:0007669"/>
    <property type="project" value="UniProtKB-KW"/>
</dbReference>
<dbReference type="GO" id="GO:0034335">
    <property type="term" value="F:DNA negative supercoiling activity"/>
    <property type="evidence" value="ECO:0007669"/>
    <property type="project" value="UniProtKB-ARBA"/>
</dbReference>
<dbReference type="InterPro" id="IPR020568">
    <property type="entry name" value="Ribosomal_Su5_D2-typ_SF"/>
</dbReference>
<dbReference type="CDD" id="cd16928">
    <property type="entry name" value="HATPase_GyrB-like"/>
    <property type="match status" value="1"/>
</dbReference>
<evidence type="ECO:0000256" key="1">
    <source>
        <dbReference type="ARBA" id="ARBA00000185"/>
    </source>
</evidence>
<dbReference type="SMART" id="SM00433">
    <property type="entry name" value="TOP2c"/>
    <property type="match status" value="1"/>
</dbReference>
<dbReference type="PANTHER" id="PTHR45866:SF1">
    <property type="entry name" value="DNA GYRASE SUBUNIT B, MITOCHONDRIAL"/>
    <property type="match status" value="1"/>
</dbReference>
<reference evidence="15" key="2">
    <citation type="submission" date="2019-09" db="EMBL/GenBank/DDBJ databases">
        <title>Distinct polysaccharide growth profiles of human intestinal Prevotella copri isolates.</title>
        <authorList>
            <person name="Fehlner-Peach H."/>
            <person name="Magnabosco C."/>
            <person name="Raghavan V."/>
            <person name="Scher J.U."/>
            <person name="Tett A."/>
            <person name="Cox L.M."/>
            <person name="Gottsegen C."/>
            <person name="Watters A."/>
            <person name="Wiltshire- Gordon J.D."/>
            <person name="Segata N."/>
            <person name="Bonneau R."/>
            <person name="Littman D.R."/>
        </authorList>
    </citation>
    <scope>NUCLEOTIDE SEQUENCE [LARGE SCALE GENOMIC DNA]</scope>
    <source>
        <strain evidence="15">iAQ1179</strain>
    </source>
</reference>
<evidence type="ECO:0000256" key="6">
    <source>
        <dbReference type="ARBA" id="ARBA00022842"/>
    </source>
</evidence>
<dbReference type="PRINTS" id="PR01159">
    <property type="entry name" value="DNAGYRASEB"/>
</dbReference>
<evidence type="ECO:0000313" key="14">
    <source>
        <dbReference type="Proteomes" id="UP000215155"/>
    </source>
</evidence>
<evidence type="ECO:0000313" key="12">
    <source>
        <dbReference type="EMBL" id="MQN14137.1"/>
    </source>
</evidence>
<dbReference type="SUPFAM" id="SSF55874">
    <property type="entry name" value="ATPase domain of HSP90 chaperone/DNA topoisomerase II/histidine kinase"/>
    <property type="match status" value="1"/>
</dbReference>
<evidence type="ECO:0000256" key="7">
    <source>
        <dbReference type="ARBA" id="ARBA00023029"/>
    </source>
</evidence>
<dbReference type="NCBIfam" id="NF011501">
    <property type="entry name" value="PRK14939.1"/>
    <property type="match status" value="1"/>
</dbReference>
<dbReference type="InterPro" id="IPR002288">
    <property type="entry name" value="DNA_gyrase_B_C"/>
</dbReference>
<dbReference type="Pfam" id="PF00986">
    <property type="entry name" value="DNA_gyraseB_C"/>
    <property type="match status" value="1"/>
</dbReference>
<dbReference type="SMART" id="SM00387">
    <property type="entry name" value="HATPase_c"/>
    <property type="match status" value="1"/>
</dbReference>
<dbReference type="Gene3D" id="3.30.230.10">
    <property type="match status" value="1"/>
</dbReference>
<dbReference type="Proteomes" id="UP000215155">
    <property type="component" value="Unassembled WGS sequence"/>
</dbReference>
<dbReference type="InterPro" id="IPR011557">
    <property type="entry name" value="GyrB"/>
</dbReference>
<dbReference type="InterPro" id="IPR013759">
    <property type="entry name" value="Topo_IIA_B_C"/>
</dbReference>
<comment type="subcellular location">
    <subcellularLocation>
        <location evidence="10">Cytoplasm</location>
    </subcellularLocation>
</comment>
<comment type="cofactor">
    <cofactor evidence="10">
        <name>Mg(2+)</name>
        <dbReference type="ChEBI" id="CHEBI:18420"/>
    </cofactor>
    <cofactor evidence="10">
        <name>Mn(2+)</name>
        <dbReference type="ChEBI" id="CHEBI:29035"/>
    </cofactor>
    <cofactor evidence="10">
        <name>Ca(2+)</name>
        <dbReference type="ChEBI" id="CHEBI:29108"/>
    </cofactor>
    <text evidence="10">Binds two Mg(2+) per subunit. The magnesium ions form salt bridges with both the protein and the DNA. Can also accept other divalent metal cations, such as Mn(2+) or Ca(2+).</text>
</comment>
<feature type="binding site" evidence="10">
    <location>
        <position position="516"/>
    </location>
    <ligand>
        <name>Mg(2+)</name>
        <dbReference type="ChEBI" id="CHEBI:18420"/>
        <label>1</label>
        <note>catalytic</note>
    </ligand>
</feature>
<dbReference type="SUPFAM" id="SSF56719">
    <property type="entry name" value="Type II DNA topoisomerase"/>
    <property type="match status" value="1"/>
</dbReference>
<evidence type="ECO:0000256" key="8">
    <source>
        <dbReference type="ARBA" id="ARBA00023125"/>
    </source>
</evidence>
<keyword evidence="8" id="KW-0238">DNA-binding</keyword>
<dbReference type="HAMAP" id="MF_01898">
    <property type="entry name" value="GyrB"/>
    <property type="match status" value="1"/>
</dbReference>
<dbReference type="InterPro" id="IPR006171">
    <property type="entry name" value="TOPRIM_dom"/>
</dbReference>
<evidence type="ECO:0000256" key="2">
    <source>
        <dbReference type="ARBA" id="ARBA00010708"/>
    </source>
</evidence>
<dbReference type="Gene3D" id="3.30.565.10">
    <property type="entry name" value="Histidine kinase-like ATPase, C-terminal domain"/>
    <property type="match status" value="1"/>
</dbReference>
<feature type="binding site" evidence="10">
    <location>
        <position position="516"/>
    </location>
    <ligand>
        <name>Mg(2+)</name>
        <dbReference type="ChEBI" id="CHEBI:18420"/>
        <label>2</label>
    </ligand>
</feature>
<dbReference type="Proteomes" id="UP000442105">
    <property type="component" value="Unassembled WGS sequence"/>
</dbReference>
<dbReference type="GO" id="GO:0005524">
    <property type="term" value="F:ATP binding"/>
    <property type="evidence" value="ECO:0007669"/>
    <property type="project" value="UniProtKB-UniRule"/>
</dbReference>
<reference evidence="13 14" key="1">
    <citation type="submission" date="2017-07" db="EMBL/GenBank/DDBJ databases">
        <title>Draft genome sequence of Prevotella copri isolated from the gut of healthy adult Indian.</title>
        <authorList>
            <person name="Das B."/>
            <person name="Bag S."/>
            <person name="Ghosh T.S."/>
        </authorList>
    </citation>
    <scope>NUCLEOTIDE SEQUENCE [LARGE SCALE GENOMIC DNA]</scope>
    <source>
        <strain evidence="13 14">Indica</strain>
    </source>
</reference>
<evidence type="ECO:0000256" key="9">
    <source>
        <dbReference type="ARBA" id="ARBA00023235"/>
    </source>
</evidence>
<comment type="similarity">
    <text evidence="2 10">Belongs to the type II topoisomerase GyrB family.</text>
</comment>
<dbReference type="PROSITE" id="PS50880">
    <property type="entry name" value="TOPRIM"/>
    <property type="match status" value="1"/>
</dbReference>
<dbReference type="Gene3D" id="3.40.50.670">
    <property type="match status" value="1"/>
</dbReference>
<evidence type="ECO:0000256" key="10">
    <source>
        <dbReference type="HAMAP-Rule" id="MF_01898"/>
    </source>
</evidence>
<dbReference type="RefSeq" id="WP_089544092.1">
    <property type="nucleotide sequence ID" value="NZ_NMPZ01000012.1"/>
</dbReference>
<comment type="caution">
    <text evidence="13">The sequence shown here is derived from an EMBL/GenBank/DDBJ whole genome shotgun (WGS) entry which is preliminary data.</text>
</comment>
<dbReference type="CDD" id="cd00822">
    <property type="entry name" value="TopoII_Trans_DNA_gyrase"/>
    <property type="match status" value="1"/>
</dbReference>
<keyword evidence="3 10" id="KW-0479">Metal-binding</keyword>
<dbReference type="InterPro" id="IPR018522">
    <property type="entry name" value="TopoIIA_CS"/>
</dbReference>
<dbReference type="PRINTS" id="PR00418">
    <property type="entry name" value="TPI2FAMILY"/>
</dbReference>
<reference evidence="12" key="3">
    <citation type="submission" date="2022-12" db="EMBL/GenBank/DDBJ databases">
        <title>Distinct polysaccharide growth profiles of human intestinal Prevotella copri isolates.</title>
        <authorList>
            <person name="Fehlner-Peach H."/>
            <person name="Magnabosco C."/>
            <person name="Raghavan V."/>
            <person name="Scher J.U."/>
            <person name="Tett A."/>
            <person name="Cox L.M."/>
            <person name="Gottsegen C."/>
            <person name="Watters A."/>
            <person name="Wiltshire- Gordon J.D."/>
            <person name="Segata N."/>
            <person name="Bonneau R."/>
            <person name="Littman D.R."/>
        </authorList>
    </citation>
    <scope>NUCLEOTIDE SEQUENCE</scope>
    <source>
        <strain evidence="12">IAQ1179</strain>
    </source>
</reference>
<dbReference type="NCBIfam" id="TIGR01059">
    <property type="entry name" value="gyrB"/>
    <property type="match status" value="1"/>
</dbReference>
<dbReference type="NCBIfam" id="NF004189">
    <property type="entry name" value="PRK05644.1"/>
    <property type="match status" value="1"/>
</dbReference>
<comment type="subunit">
    <text evidence="10">Heterotetramer, composed of two GyrA and two GyrB chains. In the heterotetramer, GyrA contains the active site tyrosine that forms a transient covalent intermediate with DNA, while GyrB binds cofactors and catalyzes ATP hydrolysis.</text>
</comment>
<dbReference type="InterPro" id="IPR000565">
    <property type="entry name" value="Topo_IIA_B"/>
</dbReference>
<dbReference type="InterPro" id="IPR014721">
    <property type="entry name" value="Ribsml_uS5_D2-typ_fold_subgr"/>
</dbReference>
<dbReference type="GO" id="GO:0006261">
    <property type="term" value="P:DNA-templated DNA replication"/>
    <property type="evidence" value="ECO:0007669"/>
    <property type="project" value="UniProtKB-UniRule"/>
</dbReference>
<dbReference type="InterPro" id="IPR001241">
    <property type="entry name" value="Topo_IIA"/>
</dbReference>
<dbReference type="Pfam" id="PF02518">
    <property type="entry name" value="HATPase_c"/>
    <property type="match status" value="1"/>
</dbReference>
<protein>
    <recommendedName>
        <fullName evidence="10">DNA gyrase subunit B</fullName>
        <ecNumber evidence="10">5.6.2.2</ecNumber>
    </recommendedName>
</protein>
<dbReference type="FunFam" id="3.30.230.10:FF:000005">
    <property type="entry name" value="DNA gyrase subunit B"/>
    <property type="match status" value="1"/>
</dbReference>
<evidence type="ECO:0000256" key="3">
    <source>
        <dbReference type="ARBA" id="ARBA00022723"/>
    </source>
</evidence>
<dbReference type="SUPFAM" id="SSF54211">
    <property type="entry name" value="Ribosomal protein S5 domain 2-like"/>
    <property type="match status" value="1"/>
</dbReference>
<keyword evidence="9 10" id="KW-0413">Isomerase</keyword>
<dbReference type="FunFam" id="3.40.50.670:FF:000002">
    <property type="entry name" value="DNA gyrase subunit B"/>
    <property type="match status" value="1"/>
</dbReference>
<dbReference type="InterPro" id="IPR013506">
    <property type="entry name" value="Topo_IIA_bsu_dom2"/>
</dbReference>
<comment type="miscellaneous">
    <text evidence="10">Few gyrases are as efficient as E.coli at forming negative supercoils. Not all organisms have 2 type II topoisomerases; in organisms with a single type II topoisomerase this enzyme also has to decatenate newly replicated chromosomes.</text>
</comment>